<dbReference type="GO" id="GO:0003830">
    <property type="term" value="F:beta-1,4-mannosylglycoprotein 4-beta-N-acetylglucosaminyltransferase activity"/>
    <property type="evidence" value="ECO:0007669"/>
    <property type="project" value="InterPro"/>
</dbReference>
<dbReference type="EMBL" id="HBIB01010035">
    <property type="protein sequence ID" value="CAE0244214.1"/>
    <property type="molecule type" value="Transcribed_RNA"/>
</dbReference>
<reference evidence="4" key="1">
    <citation type="submission" date="2021-01" db="EMBL/GenBank/DDBJ databases">
        <authorList>
            <person name="Corre E."/>
            <person name="Pelletier E."/>
            <person name="Niang G."/>
            <person name="Scheremetjew M."/>
            <person name="Finn R."/>
            <person name="Kale V."/>
            <person name="Holt S."/>
            <person name="Cochrane G."/>
            <person name="Meng A."/>
            <person name="Brown T."/>
            <person name="Cohen L."/>
        </authorList>
    </citation>
    <scope>NUCLEOTIDE SEQUENCE</scope>
    <source>
        <strain evidence="4">NIES-2562</strain>
    </source>
</reference>
<dbReference type="AlphaFoldDB" id="A0A7S3D249"/>
<feature type="compositionally biased region" description="Low complexity" evidence="1">
    <location>
        <begin position="59"/>
        <end position="69"/>
    </location>
</feature>
<evidence type="ECO:0000313" key="4">
    <source>
        <dbReference type="EMBL" id="CAE0244220.1"/>
    </source>
</evidence>
<name>A0A7S3D249_9EUKA</name>
<accession>A0A7S3D249</accession>
<dbReference type="PANTHER" id="PTHR12224:SF0">
    <property type="entry name" value="BETA-1,4-MANNOSYL-GLYCOPROTEIN 4-BETA-N-ACETYLGLUCOSAMINYLTRANSFERASE"/>
    <property type="match status" value="1"/>
</dbReference>
<dbReference type="GO" id="GO:0016020">
    <property type="term" value="C:membrane"/>
    <property type="evidence" value="ECO:0007669"/>
    <property type="project" value="InterPro"/>
</dbReference>
<keyword evidence="2" id="KW-0812">Transmembrane</keyword>
<organism evidence="4">
    <name type="scientific">Palpitomonas bilix</name>
    <dbReference type="NCBI Taxonomy" id="652834"/>
    <lineage>
        <taxon>Eukaryota</taxon>
        <taxon>Eukaryota incertae sedis</taxon>
    </lineage>
</organism>
<dbReference type="GO" id="GO:0006044">
    <property type="term" value="P:N-acetylglucosamine metabolic process"/>
    <property type="evidence" value="ECO:0007669"/>
    <property type="project" value="TreeGrafter"/>
</dbReference>
<feature type="transmembrane region" description="Helical" evidence="2">
    <location>
        <begin position="21"/>
        <end position="42"/>
    </location>
</feature>
<dbReference type="EMBL" id="HBIB01010043">
    <property type="protein sequence ID" value="CAE0244220.1"/>
    <property type="molecule type" value="Transcribed_RNA"/>
</dbReference>
<keyword evidence="2" id="KW-1133">Transmembrane helix</keyword>
<feature type="compositionally biased region" description="Basic and acidic residues" evidence="1">
    <location>
        <begin position="84"/>
        <end position="105"/>
    </location>
</feature>
<gene>
    <name evidence="3" type="ORF">PBIL07802_LOCUS6389</name>
    <name evidence="4" type="ORF">PBIL07802_LOCUS6395</name>
</gene>
<evidence type="ECO:0000256" key="2">
    <source>
        <dbReference type="SAM" id="Phobius"/>
    </source>
</evidence>
<sequence>MESADGKKRMKRSSKNAFVRIALFAFLALGVSIGATIGYVLASDRVVDEAGWKNAEGQSAVPLSSPPESVESRGEPGFSHRSSRRDPASAKEEGKGEHPNLESDAPHTAAMMGGDTVGKRRLFGDEARMVCTSYGLSPRPDDDEVKVVDAVLYAGEEELMALRLEMLKDVIDTTLVIEGDCSIAKGEAKEVSTIWLDEARSQLHSSKFTVTSLVHEQIDTCSALPEGIPAPKVEIPMKEALRVKRFLSRADREGVDVAIAKNATKVSVDDPSFAVARQTFEVDMLRVKVLEHVQKDDDIVLISDAKEVPSREFVMMIRTCQTPHRVTALLRHFSVTLAGMAGEAPTMQGTTAVTRGLLAARKSGQNIREYRGKPLPAVGQCRHLSTLSNEDKSKCEKEGMLASSLMFFEDGGFALSYFDFGKGRVREYVKNKVVDYRQYKDASTLPLLATLLGKNEKGEDDAYALQRLREMHPADVDSMLFGTELTMTRKVVELSKDEQLCFFPPLLFASPPSPAISNVDWIPYLSKPSSSSSLHLPDSSAPHSADPIMRGWSANEAAVQQRMACARFLSSTNLKTSVISKATRIHPLPTADIPNADSKGLVLGGVPISMENLSGIEKDGRGTWGTSFYVHRQHFSAEK</sequence>
<keyword evidence="2" id="KW-0472">Membrane</keyword>
<dbReference type="InterPro" id="IPR006813">
    <property type="entry name" value="Glyco_trans_17"/>
</dbReference>
<feature type="region of interest" description="Disordered" evidence="1">
    <location>
        <begin position="55"/>
        <end position="113"/>
    </location>
</feature>
<proteinExistence type="predicted"/>
<protein>
    <recommendedName>
        <fullName evidence="5">Transmembrane protein</fullName>
    </recommendedName>
</protein>
<evidence type="ECO:0000256" key="1">
    <source>
        <dbReference type="SAM" id="MobiDB-lite"/>
    </source>
</evidence>
<evidence type="ECO:0008006" key="5">
    <source>
        <dbReference type="Google" id="ProtNLM"/>
    </source>
</evidence>
<evidence type="ECO:0000313" key="3">
    <source>
        <dbReference type="EMBL" id="CAE0244214.1"/>
    </source>
</evidence>
<dbReference type="PANTHER" id="PTHR12224">
    <property type="entry name" value="BETA-1,4-MANNOSYL-GLYCOPROTEIN BETA-1,4-N-ACETYLGLUCOSAMINYL-TRANSFERASE"/>
    <property type="match status" value="1"/>
</dbReference>